<evidence type="ECO:0000256" key="3">
    <source>
        <dbReference type="ARBA" id="ARBA00022448"/>
    </source>
</evidence>
<keyword evidence="4" id="KW-1003">Cell membrane</keyword>
<keyword evidence="9" id="KW-0472">Membrane</keyword>
<keyword evidence="12" id="KW-1185">Reference proteome</keyword>
<evidence type="ECO:0000256" key="4">
    <source>
        <dbReference type="ARBA" id="ARBA00022475"/>
    </source>
</evidence>
<evidence type="ECO:0000256" key="7">
    <source>
        <dbReference type="ARBA" id="ARBA00022927"/>
    </source>
</evidence>
<feature type="domain" description="TonB C-terminal" evidence="10">
    <location>
        <begin position="128"/>
        <end position="219"/>
    </location>
</feature>
<comment type="caution">
    <text evidence="11">The sequence shown here is derived from an EMBL/GenBank/DDBJ whole genome shotgun (WGS) entry which is preliminary data.</text>
</comment>
<dbReference type="SUPFAM" id="SSF74653">
    <property type="entry name" value="TolA/TonB C-terminal domain"/>
    <property type="match status" value="1"/>
</dbReference>
<organism evidence="11 12">
    <name type="scientific">Pseudoxanthomonas sacheonensis</name>
    <dbReference type="NCBI Taxonomy" id="443615"/>
    <lineage>
        <taxon>Bacteria</taxon>
        <taxon>Pseudomonadati</taxon>
        <taxon>Pseudomonadota</taxon>
        <taxon>Gammaproteobacteria</taxon>
        <taxon>Lysobacterales</taxon>
        <taxon>Lysobacteraceae</taxon>
        <taxon>Pseudoxanthomonas</taxon>
    </lineage>
</organism>
<comment type="subcellular location">
    <subcellularLocation>
        <location evidence="1">Cell inner membrane</location>
        <topology evidence="1">Single-pass membrane protein</topology>
        <orientation evidence="1">Periplasmic side</orientation>
    </subcellularLocation>
</comment>
<dbReference type="InterPro" id="IPR006260">
    <property type="entry name" value="TonB/TolA_C"/>
</dbReference>
<keyword evidence="8" id="KW-1133">Transmembrane helix</keyword>
<dbReference type="Pfam" id="PF03544">
    <property type="entry name" value="TonB_C"/>
    <property type="match status" value="1"/>
</dbReference>
<proteinExistence type="inferred from homology"/>
<dbReference type="PANTHER" id="PTHR33446">
    <property type="entry name" value="PROTEIN TONB-RELATED"/>
    <property type="match status" value="1"/>
</dbReference>
<keyword evidence="3" id="KW-0813">Transport</keyword>
<evidence type="ECO:0000256" key="1">
    <source>
        <dbReference type="ARBA" id="ARBA00004383"/>
    </source>
</evidence>
<keyword evidence="6" id="KW-0812">Transmembrane</keyword>
<protein>
    <submittedName>
        <fullName evidence="11">Protein TonB</fullName>
    </submittedName>
</protein>
<evidence type="ECO:0000256" key="8">
    <source>
        <dbReference type="ARBA" id="ARBA00022989"/>
    </source>
</evidence>
<dbReference type="RefSeq" id="WP_310089991.1">
    <property type="nucleotide sequence ID" value="NZ_JAVDTT010000001.1"/>
</dbReference>
<dbReference type="InterPro" id="IPR051045">
    <property type="entry name" value="TonB-dependent_transducer"/>
</dbReference>
<evidence type="ECO:0000259" key="10">
    <source>
        <dbReference type="PROSITE" id="PS52015"/>
    </source>
</evidence>
<comment type="similarity">
    <text evidence="2">Belongs to the TonB family.</text>
</comment>
<gene>
    <name evidence="11" type="ORF">J2W94_000431</name>
</gene>
<reference evidence="11 12" key="1">
    <citation type="submission" date="2023-07" db="EMBL/GenBank/DDBJ databases">
        <title>Sorghum-associated microbial communities from plants grown in Nebraska, USA.</title>
        <authorList>
            <person name="Schachtman D."/>
        </authorList>
    </citation>
    <scope>NUCLEOTIDE SEQUENCE [LARGE SCALE GENOMIC DNA]</scope>
    <source>
        <strain evidence="11 12">BE107</strain>
    </source>
</reference>
<evidence type="ECO:0000256" key="6">
    <source>
        <dbReference type="ARBA" id="ARBA00022692"/>
    </source>
</evidence>
<dbReference type="EMBL" id="JAVDTT010000001">
    <property type="protein sequence ID" value="MDR6840167.1"/>
    <property type="molecule type" value="Genomic_DNA"/>
</dbReference>
<dbReference type="PROSITE" id="PS52015">
    <property type="entry name" value="TONB_CTD"/>
    <property type="match status" value="1"/>
</dbReference>
<sequence length="219" mass="23391">MVRTLPSQSETRPELSRILAIAAAIAVHAFAFLLLLIPMAAPPLQALVDSKPDVIFLPPKDKIVEVPIEKAKPDPIRPKPAITQPTEHARPKINDTSVIVDQGTLAAEESVVTDPGPVIDATAVTGPISVGNLGYIKATPPPYPRVEARAGIGGTVLLKVLVDVDGRPLEVVVLESSGNKSLDRSAREHVLKSWLFQPAMRDGKAVQAYGKVPVVFSMQ</sequence>
<dbReference type="Proteomes" id="UP001254759">
    <property type="component" value="Unassembled WGS sequence"/>
</dbReference>
<accession>A0ABU1RN14</accession>
<name>A0ABU1RN14_9GAMM</name>
<evidence type="ECO:0000313" key="11">
    <source>
        <dbReference type="EMBL" id="MDR6840167.1"/>
    </source>
</evidence>
<keyword evidence="7" id="KW-0653">Protein transport</keyword>
<evidence type="ECO:0000313" key="12">
    <source>
        <dbReference type="Proteomes" id="UP001254759"/>
    </source>
</evidence>
<keyword evidence="5" id="KW-0997">Cell inner membrane</keyword>
<dbReference type="NCBIfam" id="TIGR01352">
    <property type="entry name" value="tonB_Cterm"/>
    <property type="match status" value="1"/>
</dbReference>
<dbReference type="Gene3D" id="3.30.1150.10">
    <property type="match status" value="1"/>
</dbReference>
<dbReference type="InterPro" id="IPR037682">
    <property type="entry name" value="TonB_C"/>
</dbReference>
<evidence type="ECO:0000256" key="9">
    <source>
        <dbReference type="ARBA" id="ARBA00023136"/>
    </source>
</evidence>
<evidence type="ECO:0000256" key="5">
    <source>
        <dbReference type="ARBA" id="ARBA00022519"/>
    </source>
</evidence>
<dbReference type="PANTHER" id="PTHR33446:SF2">
    <property type="entry name" value="PROTEIN TONB"/>
    <property type="match status" value="1"/>
</dbReference>
<evidence type="ECO:0000256" key="2">
    <source>
        <dbReference type="ARBA" id="ARBA00006555"/>
    </source>
</evidence>